<proteinExistence type="predicted"/>
<keyword evidence="1" id="KW-0812">Transmembrane</keyword>
<protein>
    <submittedName>
        <fullName evidence="2">Uncharacterized protein</fullName>
    </submittedName>
</protein>
<evidence type="ECO:0000256" key="1">
    <source>
        <dbReference type="SAM" id="Phobius"/>
    </source>
</evidence>
<keyword evidence="1" id="KW-1133">Transmembrane helix</keyword>
<sequence>MKTLKLILSTIYIVLFYTLVCGMIIEVAEWMIKNKI</sequence>
<evidence type="ECO:0000313" key="3">
    <source>
        <dbReference type="Proteomes" id="UP000295600"/>
    </source>
</evidence>
<gene>
    <name evidence="2" type="ORF">EV202_13129</name>
</gene>
<comment type="caution">
    <text evidence="2">The sequence shown here is derived from an EMBL/GenBank/DDBJ whole genome shotgun (WGS) entry which is preliminary data.</text>
</comment>
<dbReference type="Proteomes" id="UP000295600">
    <property type="component" value="Unassembled WGS sequence"/>
</dbReference>
<feature type="transmembrane region" description="Helical" evidence="1">
    <location>
        <begin position="6"/>
        <end position="28"/>
    </location>
</feature>
<name>A0A4R2LEM7_9BACE</name>
<reference evidence="2 3" key="1">
    <citation type="submission" date="2019-03" db="EMBL/GenBank/DDBJ databases">
        <title>Genomic Encyclopedia of Type Strains, Phase IV (KMG-IV): sequencing the most valuable type-strain genomes for metagenomic binning, comparative biology and taxonomic classification.</title>
        <authorList>
            <person name="Goeker M."/>
        </authorList>
    </citation>
    <scope>NUCLEOTIDE SEQUENCE [LARGE SCALE GENOMIC DNA]</scope>
    <source>
        <strain evidence="2 3">DSM 23917</strain>
    </source>
</reference>
<dbReference type="AlphaFoldDB" id="A0A4R2LEM7"/>
<evidence type="ECO:0000313" key="2">
    <source>
        <dbReference type="EMBL" id="TCO87484.1"/>
    </source>
</evidence>
<dbReference type="EMBL" id="SLXB01000031">
    <property type="protein sequence ID" value="TCO87484.1"/>
    <property type="molecule type" value="Genomic_DNA"/>
</dbReference>
<organism evidence="2 3">
    <name type="scientific">Prevotella heparinolytica</name>
    <dbReference type="NCBI Taxonomy" id="28113"/>
    <lineage>
        <taxon>Bacteria</taxon>
        <taxon>Pseudomonadati</taxon>
        <taxon>Bacteroidota</taxon>
        <taxon>Bacteroidia</taxon>
        <taxon>Bacteroidales</taxon>
        <taxon>Bacteroidaceae</taxon>
        <taxon>Bacteroides</taxon>
    </lineage>
</organism>
<keyword evidence="1" id="KW-0472">Membrane</keyword>
<accession>A0A4R2LEM7</accession>